<dbReference type="Gene3D" id="1.20.1090.10">
    <property type="entry name" value="Dehydroquinate synthase-like - alpha domain"/>
    <property type="match status" value="1"/>
</dbReference>
<evidence type="ECO:0000313" key="2">
    <source>
        <dbReference type="EMBL" id="HBK54239.1"/>
    </source>
</evidence>
<comment type="caution">
    <text evidence="2">The sequence shown here is derived from an EMBL/GenBank/DDBJ whole genome shotgun (WGS) entry which is preliminary data.</text>
</comment>
<dbReference type="Proteomes" id="UP000263273">
    <property type="component" value="Unassembled WGS sequence"/>
</dbReference>
<protein>
    <submittedName>
        <fullName evidence="2">NADH-dependent alcohol dehydrogenase</fullName>
    </submittedName>
</protein>
<dbReference type="EMBL" id="DNZF01000213">
    <property type="protein sequence ID" value="HBK54239.1"/>
    <property type="molecule type" value="Genomic_DNA"/>
</dbReference>
<dbReference type="Pfam" id="PF25137">
    <property type="entry name" value="ADH_Fe_C"/>
    <property type="match status" value="1"/>
</dbReference>
<sequence>GLAILTPYWMYYVLDEKTAPRLADYARFVWGIEGNEDLDVARAGINKTAEFFRSLHLAGSLKEIGVEAERLEEMATKATAWGA</sequence>
<dbReference type="InterPro" id="IPR056798">
    <property type="entry name" value="ADH_Fe_C"/>
</dbReference>
<dbReference type="SUPFAM" id="SSF56796">
    <property type="entry name" value="Dehydroquinate synthase-like"/>
    <property type="match status" value="1"/>
</dbReference>
<feature type="domain" description="Fe-containing alcohol dehydrogenase-like C-terminal" evidence="1">
    <location>
        <begin position="2"/>
        <end position="79"/>
    </location>
</feature>
<name>A0A354YYF0_9FIRM</name>
<dbReference type="AlphaFoldDB" id="A0A354YYF0"/>
<feature type="non-terminal residue" evidence="2">
    <location>
        <position position="1"/>
    </location>
</feature>
<gene>
    <name evidence="2" type="ORF">DDZ44_09915</name>
</gene>
<reference evidence="2 3" key="1">
    <citation type="journal article" date="2018" name="Nat. Biotechnol.">
        <title>A standardized bacterial taxonomy based on genome phylogeny substantially revises the tree of life.</title>
        <authorList>
            <person name="Parks D.H."/>
            <person name="Chuvochina M."/>
            <person name="Waite D.W."/>
            <person name="Rinke C."/>
            <person name="Skarshewski A."/>
            <person name="Chaumeil P.A."/>
            <person name="Hugenholtz P."/>
        </authorList>
    </citation>
    <scope>NUCLEOTIDE SEQUENCE [LARGE SCALE GENOMIC DNA]</scope>
    <source>
        <strain evidence="2">UBA10948</strain>
    </source>
</reference>
<evidence type="ECO:0000259" key="1">
    <source>
        <dbReference type="Pfam" id="PF25137"/>
    </source>
</evidence>
<organism evidence="2 3">
    <name type="scientific">Syntrophomonas wolfei</name>
    <dbReference type="NCBI Taxonomy" id="863"/>
    <lineage>
        <taxon>Bacteria</taxon>
        <taxon>Bacillati</taxon>
        <taxon>Bacillota</taxon>
        <taxon>Clostridia</taxon>
        <taxon>Eubacteriales</taxon>
        <taxon>Syntrophomonadaceae</taxon>
        <taxon>Syntrophomonas</taxon>
    </lineage>
</organism>
<proteinExistence type="predicted"/>
<accession>A0A354YYF0</accession>
<evidence type="ECO:0000313" key="3">
    <source>
        <dbReference type="Proteomes" id="UP000263273"/>
    </source>
</evidence>
<feature type="non-terminal residue" evidence="2">
    <location>
        <position position="83"/>
    </location>
</feature>